<evidence type="ECO:0000256" key="9">
    <source>
        <dbReference type="RuleBase" id="RU365056"/>
    </source>
</evidence>
<dbReference type="AlphaFoldDB" id="A0A7D8V655"/>
<dbReference type="Proteomes" id="UP000473826">
    <property type="component" value="Unassembled WGS sequence"/>
</dbReference>
<evidence type="ECO:0000259" key="11">
    <source>
        <dbReference type="Pfam" id="PF00432"/>
    </source>
</evidence>
<keyword evidence="6 9" id="KW-0479">Metal-binding</keyword>
<dbReference type="InterPro" id="IPR008930">
    <property type="entry name" value="Terpenoid_cyclase/PrenylTrfase"/>
</dbReference>
<name>A0A7D8V655_VANHU</name>
<keyword evidence="13" id="KW-1185">Reference proteome</keyword>
<dbReference type="CDD" id="cd02893">
    <property type="entry name" value="FTase"/>
    <property type="match status" value="1"/>
</dbReference>
<dbReference type="Gene3D" id="1.50.10.20">
    <property type="match status" value="1"/>
</dbReference>
<comment type="catalytic activity">
    <reaction evidence="9">
        <text>L-cysteinyl-[protein] + (2E,6E)-farnesyl diphosphate = S-(2E,6E)-farnesyl-L-cysteinyl-[protein] + diphosphate</text>
        <dbReference type="Rhea" id="RHEA:13345"/>
        <dbReference type="Rhea" id="RHEA-COMP:10131"/>
        <dbReference type="Rhea" id="RHEA-COMP:11535"/>
        <dbReference type="ChEBI" id="CHEBI:29950"/>
        <dbReference type="ChEBI" id="CHEBI:33019"/>
        <dbReference type="ChEBI" id="CHEBI:86019"/>
        <dbReference type="ChEBI" id="CHEBI:175763"/>
    </reaction>
</comment>
<comment type="function">
    <text evidence="9">Catalyzes the transfer of a farnesyl moiety from farnesyl diphosphate to a cysteine at the fourth position from the C-terminus of several proteins. The beta subunit is responsible for peptide-binding.</text>
</comment>
<evidence type="ECO:0000256" key="4">
    <source>
        <dbReference type="ARBA" id="ARBA00022602"/>
    </source>
</evidence>
<evidence type="ECO:0000256" key="5">
    <source>
        <dbReference type="ARBA" id="ARBA00022679"/>
    </source>
</evidence>
<comment type="caution">
    <text evidence="12">The sequence shown here is derived from an EMBL/GenBank/DDBJ whole genome shotgun (WGS) entry which is preliminary data.</text>
</comment>
<dbReference type="GO" id="GO:0008270">
    <property type="term" value="F:zinc ion binding"/>
    <property type="evidence" value="ECO:0007669"/>
    <property type="project" value="UniProtKB-UniRule"/>
</dbReference>
<evidence type="ECO:0000256" key="8">
    <source>
        <dbReference type="ARBA" id="ARBA00022833"/>
    </source>
</evidence>
<evidence type="ECO:0000256" key="1">
    <source>
        <dbReference type="ARBA" id="ARBA00010497"/>
    </source>
</evidence>
<organism evidence="12 13">
    <name type="scientific">Vanrija humicola</name>
    <name type="common">Yeast</name>
    <name type="synonym">Cryptococcus humicola</name>
    <dbReference type="NCBI Taxonomy" id="5417"/>
    <lineage>
        <taxon>Eukaryota</taxon>
        <taxon>Fungi</taxon>
        <taxon>Dikarya</taxon>
        <taxon>Basidiomycota</taxon>
        <taxon>Agaricomycotina</taxon>
        <taxon>Tremellomycetes</taxon>
        <taxon>Trichosporonales</taxon>
        <taxon>Trichosporonaceae</taxon>
        <taxon>Vanrija</taxon>
    </lineage>
</organism>
<reference evidence="12 13" key="1">
    <citation type="journal article" date="2019" name="PLoS Genet.">
        <title>Convergent evolution of linked mating-type loci in basidiomycete fungi.</title>
        <authorList>
            <person name="Sun S."/>
            <person name="Coelho M.A."/>
            <person name="Heitman J."/>
            <person name="Nowrousian M."/>
        </authorList>
    </citation>
    <scope>NUCLEOTIDE SEQUENCE [LARGE SCALE GENOMIC DNA]</scope>
    <source>
        <strain evidence="12 13">CBS 4282</strain>
    </source>
</reference>
<dbReference type="GO" id="GO:0005965">
    <property type="term" value="C:protein farnesyltransferase complex"/>
    <property type="evidence" value="ECO:0007669"/>
    <property type="project" value="UniProtKB-UniRule"/>
</dbReference>
<dbReference type="InterPro" id="IPR026872">
    <property type="entry name" value="FTB"/>
</dbReference>
<comment type="similarity">
    <text evidence="1 9">Belongs to the protein prenyltransferase subunit beta family.</text>
</comment>
<comment type="subunit">
    <text evidence="9">Heterodimer of an alpha and a beta subunit.</text>
</comment>
<dbReference type="EC" id="2.5.1.58" evidence="2 9"/>
<accession>A0A7D8V655</accession>
<gene>
    <name evidence="12" type="ORF">VHUM_02273</name>
</gene>
<evidence type="ECO:0000256" key="7">
    <source>
        <dbReference type="ARBA" id="ARBA00022737"/>
    </source>
</evidence>
<dbReference type="InterPro" id="IPR045089">
    <property type="entry name" value="PGGT1B-like"/>
</dbReference>
<evidence type="ECO:0000313" key="13">
    <source>
        <dbReference type="Proteomes" id="UP000473826"/>
    </source>
</evidence>
<evidence type="ECO:0000256" key="6">
    <source>
        <dbReference type="ARBA" id="ARBA00022723"/>
    </source>
</evidence>
<evidence type="ECO:0000256" key="2">
    <source>
        <dbReference type="ARBA" id="ARBA00012702"/>
    </source>
</evidence>
<sequence length="541" mass="58083">MATSTYHPSVFSFAPGGVFPSDGVYTPTLEDQRDTEDVIAELLRAVSPAKVASEPATHDGTTTLRKNETVQFMGQHLFQCSAGYTPLDASKPWLMFWILHSLDLLAVALDDATKKRAVATLLSFKLPHGGFAGGAANTQIAHLLPTYAAVMALAISGGPDEGFGWDELAASRQDIYNFFMRMKRPDGGFSVCVGGEKDVRGTYCLLVVATVLDILTPELLHNVDKHIAGCQTYEGGFASDKWTFGGATTGPSASFAEAHGGYTSCALLAYFLLDSVQSASEPLPSLEPGFPAPIDVDSAVRWSALMQGNSYELGGFRGRTNKLVDGCYSWWVGGGFPVLEELVRKGNESKPEVESDAKVTVMDGDDGDWVDVAGSQGLFNRVALQEYVLLAGQVDEGKGGGLRDKPGKRPDLYHTANDLAGLSIAQHHVKHSPLLVEKNRGLFDASKGFPPVKPTTPGGGWKSEAERQRARREVFANALGWTEEKGELIVVGGDASRVVSRVCCCAKLTLRHRTPPHPCSTPWASACARLSTTSTSSRRRG</sequence>
<keyword evidence="4 9" id="KW-0637">Prenyltransferase</keyword>
<dbReference type="GO" id="GO:0004660">
    <property type="term" value="F:protein farnesyltransferase activity"/>
    <property type="evidence" value="ECO:0007669"/>
    <property type="project" value="UniProtKB-UniRule"/>
</dbReference>
<evidence type="ECO:0000313" key="12">
    <source>
        <dbReference type="EMBL" id="TXT10768.1"/>
    </source>
</evidence>
<dbReference type="GO" id="GO:0097354">
    <property type="term" value="P:prenylation"/>
    <property type="evidence" value="ECO:0007669"/>
    <property type="project" value="UniProtKB-UniRule"/>
</dbReference>
<protein>
    <recommendedName>
        <fullName evidence="3 9">Protein farnesyltransferase subunit beta</fullName>
        <shortName evidence="9">FTase-beta</shortName>
        <ecNumber evidence="2 9">2.5.1.58</ecNumber>
    </recommendedName>
</protein>
<keyword evidence="8 9" id="KW-0862">Zinc</keyword>
<dbReference type="OrthoDB" id="10261146at2759"/>
<evidence type="ECO:0000256" key="3">
    <source>
        <dbReference type="ARBA" id="ARBA00015798"/>
    </source>
</evidence>
<dbReference type="InterPro" id="IPR001330">
    <property type="entry name" value="Prenyltrans"/>
</dbReference>
<keyword evidence="5 9" id="KW-0808">Transferase</keyword>
<dbReference type="EMBL" id="QKWK01000005">
    <property type="protein sequence ID" value="TXT10768.1"/>
    <property type="molecule type" value="Genomic_DNA"/>
</dbReference>
<comment type="cofactor">
    <cofactor evidence="9">
        <name>Zn(2+)</name>
        <dbReference type="ChEBI" id="CHEBI:29105"/>
    </cofactor>
    <text evidence="9">Binds 1 zinc ion per subunit.</text>
</comment>
<proteinExistence type="inferred from homology"/>
<dbReference type="PANTHER" id="PTHR11774:SF6">
    <property type="entry name" value="PROTEIN FARNESYLTRANSFERASE SUBUNIT BETA"/>
    <property type="match status" value="1"/>
</dbReference>
<keyword evidence="7" id="KW-0677">Repeat</keyword>
<dbReference type="SUPFAM" id="SSF48239">
    <property type="entry name" value="Terpenoid cyclases/Protein prenyltransferases"/>
    <property type="match status" value="1"/>
</dbReference>
<evidence type="ECO:0000256" key="10">
    <source>
        <dbReference type="SAM" id="MobiDB-lite"/>
    </source>
</evidence>
<feature type="region of interest" description="Disordered" evidence="10">
    <location>
        <begin position="446"/>
        <end position="465"/>
    </location>
</feature>
<dbReference type="Pfam" id="PF00432">
    <property type="entry name" value="Prenyltrans"/>
    <property type="match status" value="1"/>
</dbReference>
<feature type="domain" description="Prenyltransferase alpha-alpha toroid" evidence="11">
    <location>
        <begin position="64"/>
        <end position="432"/>
    </location>
</feature>
<dbReference type="PANTHER" id="PTHR11774">
    <property type="entry name" value="GERANYLGERANYL TRANSFERASE TYPE BETA SUBUNIT"/>
    <property type="match status" value="1"/>
</dbReference>